<gene>
    <name evidence="6" type="ORF">SAMN04487885_1388</name>
</gene>
<dbReference type="PANTHER" id="PTHR43524">
    <property type="entry name" value="RADICAL SAM SUPERFAMILY PROTEIN"/>
    <property type="match status" value="1"/>
</dbReference>
<dbReference type="EMBL" id="FOOE01000038">
    <property type="protein sequence ID" value="SFG24805.1"/>
    <property type="molecule type" value="Genomic_DNA"/>
</dbReference>
<keyword evidence="2" id="KW-0479">Metal-binding</keyword>
<keyword evidence="1" id="KW-0949">S-adenosyl-L-methionine</keyword>
<dbReference type="GO" id="GO:0046872">
    <property type="term" value="F:metal ion binding"/>
    <property type="evidence" value="ECO:0007669"/>
    <property type="project" value="UniProtKB-KW"/>
</dbReference>
<organism evidence="6 7">
    <name type="scientific">Clostridium cadaveris</name>
    <dbReference type="NCBI Taxonomy" id="1529"/>
    <lineage>
        <taxon>Bacteria</taxon>
        <taxon>Bacillati</taxon>
        <taxon>Bacillota</taxon>
        <taxon>Clostridia</taxon>
        <taxon>Eubacteriales</taxon>
        <taxon>Clostridiaceae</taxon>
        <taxon>Clostridium</taxon>
    </lineage>
</organism>
<reference evidence="6 7" key="1">
    <citation type="submission" date="2016-10" db="EMBL/GenBank/DDBJ databases">
        <authorList>
            <person name="de Groot N.N."/>
        </authorList>
    </citation>
    <scope>NUCLEOTIDE SEQUENCE [LARGE SCALE GENOMIC DNA]</scope>
    <source>
        <strain evidence="6 7">NLAE-zl-G419</strain>
    </source>
</reference>
<evidence type="ECO:0000313" key="6">
    <source>
        <dbReference type="EMBL" id="SFG24805.1"/>
    </source>
</evidence>
<dbReference type="CDD" id="cd01335">
    <property type="entry name" value="Radical_SAM"/>
    <property type="match status" value="1"/>
</dbReference>
<dbReference type="InterPro" id="IPR007197">
    <property type="entry name" value="rSAM"/>
</dbReference>
<keyword evidence="4" id="KW-0411">Iron-sulfur</keyword>
<evidence type="ECO:0000256" key="1">
    <source>
        <dbReference type="ARBA" id="ARBA00022691"/>
    </source>
</evidence>
<dbReference type="GeneID" id="90543299"/>
<dbReference type="SFLD" id="SFLDS00029">
    <property type="entry name" value="Radical_SAM"/>
    <property type="match status" value="1"/>
</dbReference>
<dbReference type="Gene3D" id="3.20.20.70">
    <property type="entry name" value="Aldolase class I"/>
    <property type="match status" value="1"/>
</dbReference>
<dbReference type="PROSITE" id="PS51918">
    <property type="entry name" value="RADICAL_SAM"/>
    <property type="match status" value="1"/>
</dbReference>
<dbReference type="STRING" id="1529.SAMN04487885_1388"/>
<dbReference type="SUPFAM" id="SSF102114">
    <property type="entry name" value="Radical SAM enzymes"/>
    <property type="match status" value="1"/>
</dbReference>
<dbReference type="OrthoDB" id="9782387at2"/>
<evidence type="ECO:0000256" key="3">
    <source>
        <dbReference type="ARBA" id="ARBA00023004"/>
    </source>
</evidence>
<accession>A0A1I2Q8I9</accession>
<keyword evidence="3" id="KW-0408">Iron</keyword>
<dbReference type="SFLD" id="SFLDG01067">
    <property type="entry name" value="SPASM/twitch_domain_containing"/>
    <property type="match status" value="1"/>
</dbReference>
<dbReference type="InterPro" id="IPR013785">
    <property type="entry name" value="Aldolase_TIM"/>
</dbReference>
<keyword evidence="7" id="KW-1185">Reference proteome</keyword>
<dbReference type="InterPro" id="IPR058240">
    <property type="entry name" value="rSAM_sf"/>
</dbReference>
<dbReference type="CDD" id="cd21128">
    <property type="entry name" value="SPASM_rSAM"/>
    <property type="match status" value="1"/>
</dbReference>
<dbReference type="RefSeq" id="WP_027639818.1">
    <property type="nucleotide sequence ID" value="NZ_BAAACD010000041.1"/>
</dbReference>
<dbReference type="eggNOG" id="COG0535">
    <property type="taxonomic scope" value="Bacteria"/>
</dbReference>
<dbReference type="PANTHER" id="PTHR43524:SF1">
    <property type="entry name" value="RADICAL SAM SUPERFAMILY PROTEIN"/>
    <property type="match status" value="1"/>
</dbReference>
<dbReference type="GO" id="GO:0051536">
    <property type="term" value="F:iron-sulfur cluster binding"/>
    <property type="evidence" value="ECO:0007669"/>
    <property type="project" value="UniProtKB-KW"/>
</dbReference>
<dbReference type="Pfam" id="PF04055">
    <property type="entry name" value="Radical_SAM"/>
    <property type="match status" value="1"/>
</dbReference>
<proteinExistence type="predicted"/>
<evidence type="ECO:0000256" key="4">
    <source>
        <dbReference type="ARBA" id="ARBA00023014"/>
    </source>
</evidence>
<evidence type="ECO:0000259" key="5">
    <source>
        <dbReference type="PROSITE" id="PS51918"/>
    </source>
</evidence>
<name>A0A1I2Q8I9_9CLOT</name>
<evidence type="ECO:0000313" key="7">
    <source>
        <dbReference type="Proteomes" id="UP000182135"/>
    </source>
</evidence>
<dbReference type="AlphaFoldDB" id="A0A1I2Q8I9"/>
<protein>
    <submittedName>
        <fullName evidence="6">Radical SAM superfamily enzyme, MoaA/NifB/PqqE/SkfB family</fullName>
    </submittedName>
</protein>
<dbReference type="Proteomes" id="UP000182135">
    <property type="component" value="Unassembled WGS sequence"/>
</dbReference>
<dbReference type="GO" id="GO:0003824">
    <property type="term" value="F:catalytic activity"/>
    <property type="evidence" value="ECO:0007669"/>
    <property type="project" value="InterPro"/>
</dbReference>
<evidence type="ECO:0000256" key="2">
    <source>
        <dbReference type="ARBA" id="ARBA00022723"/>
    </source>
</evidence>
<sequence>MLEKTLREHIEEFGLKKALGYLDKDPDTNMLKLLNWADKFDRYNTFEPQRKMFHEILEDKDNNWYRLVKSLWTDIDDGVRKTFFENFIINAGIQGCRHEEENRKKLGCSIPWAILMDPTSACNLNCIGCWAAEYGNKLNMDYDTLDSIIRQGKELGTYMYIYSGGEPLVRKKDIIRLCEAHPDAMFLAFTNATLIDEEFARDMLRVKNFVPAISVEGFEEATDFRRGKGTYKAVCRAMEILKENKLPFGISCCYTSQNTEVIGSEKYFDDMIEKGAKFAWFFTYMPVGNAAVPSLMVTPEQREFMYRKIREFRKTKPIFTMDFWNDGEYVDGCIAGGRRYLHINANGDIEPCAFIHYSDSNIHEKTLLEAYKSPLFMAYHNNQPFNCNHLRPCPLLDNPGALTNVVEISGAKSTDLESPENVNELSAKCKEAAENWKPTADRLWEESHPCSTCEVCCNK</sequence>
<feature type="domain" description="Radical SAM core" evidence="5">
    <location>
        <begin position="108"/>
        <end position="319"/>
    </location>
</feature>